<name>A0ABY6N378_9ALTE</name>
<dbReference type="EMBL" id="CP100390">
    <property type="protein sequence ID" value="UZE96567.1"/>
    <property type="molecule type" value="Genomic_DNA"/>
</dbReference>
<protein>
    <submittedName>
        <fullName evidence="1">Uncharacterized protein</fullName>
    </submittedName>
</protein>
<organism evidence="1 2">
    <name type="scientific">Alkalimarinus alittae</name>
    <dbReference type="NCBI Taxonomy" id="2961619"/>
    <lineage>
        <taxon>Bacteria</taxon>
        <taxon>Pseudomonadati</taxon>
        <taxon>Pseudomonadota</taxon>
        <taxon>Gammaproteobacteria</taxon>
        <taxon>Alteromonadales</taxon>
        <taxon>Alteromonadaceae</taxon>
        <taxon>Alkalimarinus</taxon>
    </lineage>
</organism>
<gene>
    <name evidence="1" type="ORF">NKI27_02110</name>
</gene>
<keyword evidence="2" id="KW-1185">Reference proteome</keyword>
<proteinExistence type="predicted"/>
<reference evidence="1" key="1">
    <citation type="submission" date="2022-06" db="EMBL/GenBank/DDBJ databases">
        <title>Alkalimarinus sp. nov., isolated from gut of a Alitta virens.</title>
        <authorList>
            <person name="Yang A.I."/>
            <person name="Shin N.-R."/>
        </authorList>
    </citation>
    <scope>NUCLEOTIDE SEQUENCE</scope>
    <source>
        <strain evidence="1">A2M4</strain>
    </source>
</reference>
<evidence type="ECO:0000313" key="1">
    <source>
        <dbReference type="EMBL" id="UZE96567.1"/>
    </source>
</evidence>
<evidence type="ECO:0000313" key="2">
    <source>
        <dbReference type="Proteomes" id="UP001163739"/>
    </source>
</evidence>
<accession>A0ABY6N378</accession>
<dbReference type="RefSeq" id="WP_265048051.1">
    <property type="nucleotide sequence ID" value="NZ_CP100390.1"/>
</dbReference>
<sequence>MKASQNINNLIETALSGLDNLGFQLDAMGITSQVNRHTLIGYVMAEQKHLEGELDSIKARAVSAQVKVERTISSVEALVSNSVDVALKPAKSVASALKGFIGK</sequence>
<dbReference type="Proteomes" id="UP001163739">
    <property type="component" value="Chromosome"/>
</dbReference>